<evidence type="ECO:0000256" key="1">
    <source>
        <dbReference type="ARBA" id="ARBA00010577"/>
    </source>
</evidence>
<keyword evidence="3 5" id="KW-1005">Bacterial flagellum biogenesis</keyword>
<gene>
    <name evidence="9" type="primary">flgD</name>
    <name evidence="9" type="ORF">CAL29_16435</name>
</gene>
<comment type="caution">
    <text evidence="9">The sequence shown here is derived from an EMBL/GenBank/DDBJ whole genome shotgun (WGS) entry which is preliminary data.</text>
</comment>
<evidence type="ECO:0000313" key="9">
    <source>
        <dbReference type="EMBL" id="OZI29717.1"/>
    </source>
</evidence>
<dbReference type="Pfam" id="PF13860">
    <property type="entry name" value="FlgD_ig"/>
    <property type="match status" value="1"/>
</dbReference>
<feature type="region of interest" description="Disordered" evidence="6">
    <location>
        <begin position="1"/>
        <end position="23"/>
    </location>
</feature>
<proteinExistence type="inferred from homology"/>
<keyword evidence="10" id="KW-1185">Reference proteome</keyword>
<dbReference type="OrthoDB" id="9785233at2"/>
<dbReference type="AlphaFoldDB" id="A0A261RY65"/>
<dbReference type="Gene3D" id="2.60.40.4070">
    <property type="match status" value="1"/>
</dbReference>
<evidence type="ECO:0000259" key="7">
    <source>
        <dbReference type="Pfam" id="PF13860"/>
    </source>
</evidence>
<evidence type="ECO:0000256" key="5">
    <source>
        <dbReference type="RuleBase" id="RU362076"/>
    </source>
</evidence>
<dbReference type="Gene3D" id="2.30.30.910">
    <property type="match status" value="1"/>
</dbReference>
<evidence type="ECO:0000256" key="2">
    <source>
        <dbReference type="ARBA" id="ARBA00016013"/>
    </source>
</evidence>
<keyword evidence="9" id="KW-0969">Cilium</keyword>
<comment type="similarity">
    <text evidence="1 5">Belongs to the FlgD family.</text>
</comment>
<evidence type="ECO:0000256" key="3">
    <source>
        <dbReference type="ARBA" id="ARBA00022795"/>
    </source>
</evidence>
<dbReference type="GO" id="GO:0044781">
    <property type="term" value="P:bacterial-type flagellum organization"/>
    <property type="evidence" value="ECO:0007669"/>
    <property type="project" value="UniProtKB-UniRule"/>
</dbReference>
<dbReference type="RefSeq" id="WP_094854161.1">
    <property type="nucleotide sequence ID" value="NZ_NEVM01000005.1"/>
</dbReference>
<evidence type="ECO:0000259" key="8">
    <source>
        <dbReference type="Pfam" id="PF13861"/>
    </source>
</evidence>
<dbReference type="Proteomes" id="UP000216020">
    <property type="component" value="Unassembled WGS sequence"/>
</dbReference>
<feature type="domain" description="FlgD/Vpr Ig-like" evidence="7">
    <location>
        <begin position="120"/>
        <end position="186"/>
    </location>
</feature>
<dbReference type="InterPro" id="IPR005648">
    <property type="entry name" value="FlgD"/>
</dbReference>
<dbReference type="EMBL" id="NEVM01000005">
    <property type="protein sequence ID" value="OZI29717.1"/>
    <property type="molecule type" value="Genomic_DNA"/>
</dbReference>
<sequence>MAVSSTSSTTSTSSANSVGSSASSTASSAADIQNQFLTLLVTQLNNQDPLNPMDNSQLTSQLAQISTVQGITDLKTLVSTISGQVDVSQSMSAVSMIGKNVLVPGTTLNIDTDDTGARVTTPVGIDLQADADDVKMTISDSSGRVVRTLDLGAQKAGILTPTWDGKDDSGNSMADGKYTIAVTATDSTGAAVTADALSSGTVQNVAYTTDGVRLDLGLLGQFSVLDIREVLG</sequence>
<reference evidence="10" key="1">
    <citation type="submission" date="2017-05" db="EMBL/GenBank/DDBJ databases">
        <title>Complete and WGS of Bordetella genogroups.</title>
        <authorList>
            <person name="Spilker T."/>
            <person name="Lipuma J."/>
        </authorList>
    </citation>
    <scope>NUCLEOTIDE SEQUENCE [LARGE SCALE GENOMIC DNA]</scope>
    <source>
        <strain evidence="10">AU16122</strain>
    </source>
</reference>
<organism evidence="9 10">
    <name type="scientific">Bordetella genomosp. 10</name>
    <dbReference type="NCBI Taxonomy" id="1416804"/>
    <lineage>
        <taxon>Bacteria</taxon>
        <taxon>Pseudomonadati</taxon>
        <taxon>Pseudomonadota</taxon>
        <taxon>Betaproteobacteria</taxon>
        <taxon>Burkholderiales</taxon>
        <taxon>Alcaligenaceae</taxon>
        <taxon>Bordetella</taxon>
    </lineage>
</organism>
<evidence type="ECO:0000256" key="4">
    <source>
        <dbReference type="ARBA" id="ARBA00024746"/>
    </source>
</evidence>
<accession>A0A261RY65</accession>
<comment type="function">
    <text evidence="4 5">Required for flagellar hook formation. May act as a scaffolding protein.</text>
</comment>
<dbReference type="Pfam" id="PF03963">
    <property type="entry name" value="FlgD"/>
    <property type="match status" value="1"/>
</dbReference>
<dbReference type="Pfam" id="PF13861">
    <property type="entry name" value="FLgD_tudor"/>
    <property type="match status" value="1"/>
</dbReference>
<name>A0A261RY65_9BORD</name>
<dbReference type="InterPro" id="IPR025963">
    <property type="entry name" value="FLgD_Tudor"/>
</dbReference>
<evidence type="ECO:0000313" key="10">
    <source>
        <dbReference type="Proteomes" id="UP000216020"/>
    </source>
</evidence>
<protein>
    <recommendedName>
        <fullName evidence="2 5">Basal-body rod modification protein FlgD</fullName>
    </recommendedName>
</protein>
<feature type="domain" description="FlgD Tudor-like" evidence="8">
    <location>
        <begin position="88"/>
        <end position="228"/>
    </location>
</feature>
<keyword evidence="9" id="KW-0966">Cell projection</keyword>
<keyword evidence="9" id="KW-0282">Flagellum</keyword>
<dbReference type="InterPro" id="IPR025965">
    <property type="entry name" value="FlgD/Vpr_Ig-like"/>
</dbReference>
<evidence type="ECO:0000256" key="6">
    <source>
        <dbReference type="SAM" id="MobiDB-lite"/>
    </source>
</evidence>